<comment type="caution">
    <text evidence="1">The sequence shown here is derived from an EMBL/GenBank/DDBJ whole genome shotgun (WGS) entry which is preliminary data.</text>
</comment>
<dbReference type="EMBL" id="BRZA01000002">
    <property type="protein sequence ID" value="GLC88657.1"/>
    <property type="molecule type" value="Genomic_DNA"/>
</dbReference>
<evidence type="ECO:0000313" key="2">
    <source>
        <dbReference type="Proteomes" id="UP001065593"/>
    </source>
</evidence>
<name>A0ABQ5NKQ2_9BACI</name>
<accession>A0ABQ5NKQ2</accession>
<protein>
    <submittedName>
        <fullName evidence="1">Uncharacterized protein</fullName>
    </submittedName>
</protein>
<organism evidence="1 2">
    <name type="scientific">Lysinibacillus piscis</name>
    <dbReference type="NCBI Taxonomy" id="2518931"/>
    <lineage>
        <taxon>Bacteria</taxon>
        <taxon>Bacillati</taxon>
        <taxon>Bacillota</taxon>
        <taxon>Bacilli</taxon>
        <taxon>Bacillales</taxon>
        <taxon>Bacillaceae</taxon>
        <taxon>Lysinibacillus</taxon>
    </lineage>
</organism>
<sequence length="89" mass="10233">MNHYEKQFLKLGLENFYKSGSSYSEIQPKNSQELIDFTNTANYLHENDWLISHSDNIFSNSVIIVPNETLICYELTPEGLSKAKSLETT</sequence>
<reference evidence="1" key="1">
    <citation type="submission" date="2022-08" db="EMBL/GenBank/DDBJ databases">
        <title>Draft genome sequence of Lysinibacillus sp. strain KH24.</title>
        <authorList>
            <person name="Kanbe H."/>
            <person name="Itoh H."/>
        </authorList>
    </citation>
    <scope>NUCLEOTIDE SEQUENCE</scope>
    <source>
        <strain evidence="1">KH24</strain>
    </source>
</reference>
<proteinExistence type="predicted"/>
<evidence type="ECO:0000313" key="1">
    <source>
        <dbReference type="EMBL" id="GLC88657.1"/>
    </source>
</evidence>
<keyword evidence="2" id="KW-1185">Reference proteome</keyword>
<gene>
    <name evidence="1" type="ORF">LYSBPC_17840</name>
</gene>
<dbReference type="Proteomes" id="UP001065593">
    <property type="component" value="Unassembled WGS sequence"/>
</dbReference>
<dbReference type="RefSeq" id="WP_264988418.1">
    <property type="nucleotide sequence ID" value="NZ_BRZA01000002.1"/>
</dbReference>